<dbReference type="STRING" id="441959.B8LXA3"/>
<protein>
    <recommendedName>
        <fullName evidence="2">Protein kinase domain-containing protein</fullName>
    </recommendedName>
</protein>
<evidence type="ECO:0000313" key="4">
    <source>
        <dbReference type="Proteomes" id="UP000001745"/>
    </source>
</evidence>
<dbReference type="AlphaFoldDB" id="B8LXA3"/>
<dbReference type="PANTHER" id="PTHR24361:SF785">
    <property type="entry name" value="DUAL SPECIFICITY MITOGEN-ACTIVATED PROTEIN KINASE KINASE 1"/>
    <property type="match status" value="1"/>
</dbReference>
<dbReference type="InterPro" id="IPR000719">
    <property type="entry name" value="Prot_kinase_dom"/>
</dbReference>
<name>B8LXA3_TALSN</name>
<dbReference type="InterPro" id="IPR053235">
    <property type="entry name" value="Ser_Thr_kinase"/>
</dbReference>
<keyword evidence="4" id="KW-1185">Reference proteome</keyword>
<evidence type="ECO:0000259" key="2">
    <source>
        <dbReference type="Pfam" id="PF00069"/>
    </source>
</evidence>
<dbReference type="VEuPathDB" id="FungiDB:TSTA_066340"/>
<dbReference type="PhylomeDB" id="B8LXA3"/>
<sequence>MSSKSDKHKTAFDLVSKVVQNPAIQTPLQNVPENEAIEPSNKQEHSSSRENLDQAPSHGQRSLLKLKNESPWNSYRKEFGCELAGDAVAVAHSKNPSKVLLLRSYPDAISSKMLQWFSQHQHRHIMSAKEAYFFKSSLHIICEDLPLTLENLTICRAYPTEAQLAVIMRQILEGLSYLGSQGLEHQALKSLNILMNLDGIVKIGSLEDVHARDQNRDQRATLDAIKTIAMELMEKHTKKNGTTGVNDLNRWPVDSNAVKFLAAIDSVSTVNELRKHQLIRQCTATEGELVGLARFALVSTRTFYSYP</sequence>
<evidence type="ECO:0000256" key="1">
    <source>
        <dbReference type="SAM" id="MobiDB-lite"/>
    </source>
</evidence>
<dbReference type="Pfam" id="PF00069">
    <property type="entry name" value="Pkinase"/>
    <property type="match status" value="1"/>
</dbReference>
<evidence type="ECO:0000313" key="3">
    <source>
        <dbReference type="EMBL" id="EED23184.1"/>
    </source>
</evidence>
<dbReference type="eggNOG" id="ENOG502SSZ7">
    <property type="taxonomic scope" value="Eukaryota"/>
</dbReference>
<feature type="compositionally biased region" description="Polar residues" evidence="1">
    <location>
        <begin position="23"/>
        <end position="32"/>
    </location>
</feature>
<dbReference type="GO" id="GO:0005737">
    <property type="term" value="C:cytoplasm"/>
    <property type="evidence" value="ECO:0007669"/>
    <property type="project" value="TreeGrafter"/>
</dbReference>
<gene>
    <name evidence="3" type="ORF">TSTA_066340</name>
</gene>
<dbReference type="GeneID" id="8101025"/>
<feature type="compositionally biased region" description="Basic and acidic residues" evidence="1">
    <location>
        <begin position="41"/>
        <end position="52"/>
    </location>
</feature>
<dbReference type="InParanoid" id="B8LXA3"/>
<dbReference type="Proteomes" id="UP000001745">
    <property type="component" value="Unassembled WGS sequence"/>
</dbReference>
<feature type="region of interest" description="Disordered" evidence="1">
    <location>
        <begin position="23"/>
        <end position="63"/>
    </location>
</feature>
<dbReference type="OrthoDB" id="4226863at2759"/>
<feature type="domain" description="Protein kinase" evidence="2">
    <location>
        <begin position="115"/>
        <end position="204"/>
    </location>
</feature>
<dbReference type="SUPFAM" id="SSF56112">
    <property type="entry name" value="Protein kinase-like (PK-like)"/>
    <property type="match status" value="1"/>
</dbReference>
<proteinExistence type="predicted"/>
<dbReference type="EMBL" id="EQ962652">
    <property type="protein sequence ID" value="EED23184.1"/>
    <property type="molecule type" value="Genomic_DNA"/>
</dbReference>
<accession>B8LXA3</accession>
<reference evidence="4" key="1">
    <citation type="journal article" date="2015" name="Genome Announc.">
        <title>Genome sequence of the AIDS-associated pathogen Penicillium marneffei (ATCC18224) and its near taxonomic relative Talaromyces stipitatus (ATCC10500).</title>
        <authorList>
            <person name="Nierman W.C."/>
            <person name="Fedorova-Abrams N.D."/>
            <person name="Andrianopoulos A."/>
        </authorList>
    </citation>
    <scope>NUCLEOTIDE SEQUENCE [LARGE SCALE GENOMIC DNA]</scope>
    <source>
        <strain evidence="4">ATCC 10500 / CBS 375.48 / QM 6759 / NRRL 1006</strain>
    </source>
</reference>
<dbReference type="GO" id="GO:0004674">
    <property type="term" value="F:protein serine/threonine kinase activity"/>
    <property type="evidence" value="ECO:0007669"/>
    <property type="project" value="TreeGrafter"/>
</dbReference>
<organism evidence="3 4">
    <name type="scientific">Talaromyces stipitatus (strain ATCC 10500 / CBS 375.48 / QM 6759 / NRRL 1006)</name>
    <name type="common">Penicillium stipitatum</name>
    <dbReference type="NCBI Taxonomy" id="441959"/>
    <lineage>
        <taxon>Eukaryota</taxon>
        <taxon>Fungi</taxon>
        <taxon>Dikarya</taxon>
        <taxon>Ascomycota</taxon>
        <taxon>Pezizomycotina</taxon>
        <taxon>Eurotiomycetes</taxon>
        <taxon>Eurotiomycetidae</taxon>
        <taxon>Eurotiales</taxon>
        <taxon>Trichocomaceae</taxon>
        <taxon>Talaromyces</taxon>
        <taxon>Talaromyces sect. Talaromyces</taxon>
    </lineage>
</organism>
<dbReference type="InterPro" id="IPR011009">
    <property type="entry name" value="Kinase-like_dom_sf"/>
</dbReference>
<dbReference type="GO" id="GO:0005524">
    <property type="term" value="F:ATP binding"/>
    <property type="evidence" value="ECO:0007669"/>
    <property type="project" value="InterPro"/>
</dbReference>
<dbReference type="PANTHER" id="PTHR24361">
    <property type="entry name" value="MITOGEN-ACTIVATED KINASE KINASE KINASE"/>
    <property type="match status" value="1"/>
</dbReference>
<dbReference type="Gene3D" id="1.10.510.10">
    <property type="entry name" value="Transferase(Phosphotransferase) domain 1"/>
    <property type="match status" value="1"/>
</dbReference>
<dbReference type="HOGENOM" id="CLU_048008_0_0_1"/>
<dbReference type="RefSeq" id="XP_002340571.1">
    <property type="nucleotide sequence ID" value="XM_002340530.1"/>
</dbReference>
<dbReference type="OMA" id="HESPWET"/>